<proteinExistence type="predicted"/>
<dbReference type="Pfam" id="PF13041">
    <property type="entry name" value="PPR_2"/>
    <property type="match status" value="1"/>
</dbReference>
<dbReference type="GO" id="GO:0003723">
    <property type="term" value="F:RNA binding"/>
    <property type="evidence" value="ECO:0007669"/>
    <property type="project" value="InterPro"/>
</dbReference>
<comment type="caution">
    <text evidence="3">The sequence shown here is derived from an EMBL/GenBank/DDBJ whole genome shotgun (WGS) entry which is preliminary data.</text>
</comment>
<dbReference type="InterPro" id="IPR002885">
    <property type="entry name" value="PPR_rpt"/>
</dbReference>
<dbReference type="NCBIfam" id="TIGR00756">
    <property type="entry name" value="PPR"/>
    <property type="match status" value="1"/>
</dbReference>
<evidence type="ECO:0000256" key="1">
    <source>
        <dbReference type="ARBA" id="ARBA00022737"/>
    </source>
</evidence>
<dbReference type="Gene3D" id="1.25.40.10">
    <property type="entry name" value="Tetratricopeptide repeat domain"/>
    <property type="match status" value="1"/>
</dbReference>
<dbReference type="PANTHER" id="PTHR47926">
    <property type="entry name" value="PENTATRICOPEPTIDE REPEAT-CONTAINING PROTEIN"/>
    <property type="match status" value="1"/>
</dbReference>
<dbReference type="PROSITE" id="PS51375">
    <property type="entry name" value="PPR"/>
    <property type="match status" value="1"/>
</dbReference>
<keyword evidence="4" id="KW-1185">Reference proteome</keyword>
<dbReference type="Proteomes" id="UP001415857">
    <property type="component" value="Unassembled WGS sequence"/>
</dbReference>
<evidence type="ECO:0000313" key="4">
    <source>
        <dbReference type="Proteomes" id="UP001415857"/>
    </source>
</evidence>
<keyword evidence="1" id="KW-0677">Repeat</keyword>
<feature type="repeat" description="PPR" evidence="2">
    <location>
        <begin position="97"/>
        <end position="131"/>
    </location>
</feature>
<dbReference type="GO" id="GO:0009451">
    <property type="term" value="P:RNA modification"/>
    <property type="evidence" value="ECO:0007669"/>
    <property type="project" value="InterPro"/>
</dbReference>
<dbReference type="InterPro" id="IPR011990">
    <property type="entry name" value="TPR-like_helical_dom_sf"/>
</dbReference>
<dbReference type="AlphaFoldDB" id="A0AAP0NFW3"/>
<reference evidence="3 4" key="1">
    <citation type="journal article" date="2024" name="Plant J.">
        <title>Genome sequences and population genomics reveal climatic adaptation and genomic divergence between two closely related sweetgum species.</title>
        <authorList>
            <person name="Xu W.Q."/>
            <person name="Ren C.Q."/>
            <person name="Zhang X.Y."/>
            <person name="Comes H.P."/>
            <person name="Liu X.H."/>
            <person name="Li Y.G."/>
            <person name="Kettle C.J."/>
            <person name="Jalonen R."/>
            <person name="Gaisberger H."/>
            <person name="Ma Y.Z."/>
            <person name="Qiu Y.X."/>
        </authorList>
    </citation>
    <scope>NUCLEOTIDE SEQUENCE [LARGE SCALE GENOMIC DNA]</scope>
    <source>
        <strain evidence="3">Hangzhou</strain>
    </source>
</reference>
<name>A0AAP0NFW3_LIQFO</name>
<sequence length="169" mass="18702">MVRRARKYLSQGAPREALVVYTRIRHKGICLLGVVPLLLKACASLSILHHGKALHAESIKAGVDFDVMVGTSLVCMYAKCYGIVDAREVFDHLPEKNVVTWNAMIGGYMRNGDTTSASILFEQMSMRTAVTWIEMIDGFSRRGDTMTARSLFDQAPAELRNVGDMDCDG</sequence>
<accession>A0AAP0NFW3</accession>
<gene>
    <name evidence="3" type="ORF">L1049_027042</name>
</gene>
<evidence type="ECO:0000256" key="2">
    <source>
        <dbReference type="PROSITE-ProRule" id="PRU00708"/>
    </source>
</evidence>
<protein>
    <recommendedName>
        <fullName evidence="5">Pentatricopeptide repeat-containing protein</fullName>
    </recommendedName>
</protein>
<evidence type="ECO:0008006" key="5">
    <source>
        <dbReference type="Google" id="ProtNLM"/>
    </source>
</evidence>
<evidence type="ECO:0000313" key="3">
    <source>
        <dbReference type="EMBL" id="KAK9271451.1"/>
    </source>
</evidence>
<dbReference type="InterPro" id="IPR046960">
    <property type="entry name" value="PPR_At4g14850-like_plant"/>
</dbReference>
<dbReference type="EMBL" id="JBBPBK010000014">
    <property type="protein sequence ID" value="KAK9271451.1"/>
    <property type="molecule type" value="Genomic_DNA"/>
</dbReference>
<dbReference type="Pfam" id="PF01535">
    <property type="entry name" value="PPR"/>
    <property type="match status" value="1"/>
</dbReference>
<organism evidence="3 4">
    <name type="scientific">Liquidambar formosana</name>
    <name type="common">Formosan gum</name>
    <dbReference type="NCBI Taxonomy" id="63359"/>
    <lineage>
        <taxon>Eukaryota</taxon>
        <taxon>Viridiplantae</taxon>
        <taxon>Streptophyta</taxon>
        <taxon>Embryophyta</taxon>
        <taxon>Tracheophyta</taxon>
        <taxon>Spermatophyta</taxon>
        <taxon>Magnoliopsida</taxon>
        <taxon>eudicotyledons</taxon>
        <taxon>Gunneridae</taxon>
        <taxon>Pentapetalae</taxon>
        <taxon>Saxifragales</taxon>
        <taxon>Altingiaceae</taxon>
        <taxon>Liquidambar</taxon>
    </lineage>
</organism>